<dbReference type="RefSeq" id="WP_125241609.1">
    <property type="nucleotide sequence ID" value="NZ_RSED01000002.1"/>
</dbReference>
<accession>A0A426VFL6</accession>
<dbReference type="PANTHER" id="PTHR34220">
    <property type="entry name" value="SENSOR HISTIDINE KINASE YPDA"/>
    <property type="match status" value="1"/>
</dbReference>
<sequence length="394" mass="43775">MSHTPDLYPPNLHWRQVMLRLLVVNEVLVVVGALSMHATETLDTKLTQVMGLPYYFVWMHCIGLFGLIVNGTTMLTMARRAWRRLPDAAERHAHQGVYQALPVSARWQLVGASVLAIAVSATLAQTAFTGLLASPLGAWLPQVTPSFGVTFFDTFYGTLVIYVFEYFHDRNTLSRTREQMARKLSAQAQLDMLRSQLDPHMLFNTLSNLYELIDENPAQARSMLAHLIDFLRSTLSGSRASVHGLAEEFRLTSDYLSLMHFRMGDRLQAQLTLPEGLRDARVPAMLLQPLVENAIKHGLEPRKDGGTLQVIAEMQGSDLVLQVSNSGTTDQVTADPPALTWPTGSGFGLHCVRDRLSALYGEDASVTLRHLPAQDLTRVTLRLPLMTSDITPTS</sequence>
<evidence type="ECO:0000313" key="5">
    <source>
        <dbReference type="Proteomes" id="UP000269265"/>
    </source>
</evidence>
<dbReference type="InterPro" id="IPR003594">
    <property type="entry name" value="HATPase_dom"/>
</dbReference>
<dbReference type="GO" id="GO:0000155">
    <property type="term" value="F:phosphorelay sensor kinase activity"/>
    <property type="evidence" value="ECO:0007669"/>
    <property type="project" value="InterPro"/>
</dbReference>
<keyword evidence="4" id="KW-0418">Kinase</keyword>
<keyword evidence="5" id="KW-1185">Reference proteome</keyword>
<comment type="caution">
    <text evidence="4">The sequence shown here is derived from an EMBL/GenBank/DDBJ whole genome shotgun (WGS) entry which is preliminary data.</text>
</comment>
<dbReference type="GO" id="GO:0016020">
    <property type="term" value="C:membrane"/>
    <property type="evidence" value="ECO:0007669"/>
    <property type="project" value="InterPro"/>
</dbReference>
<evidence type="ECO:0000259" key="2">
    <source>
        <dbReference type="Pfam" id="PF02518"/>
    </source>
</evidence>
<feature type="transmembrane region" description="Helical" evidence="1">
    <location>
        <begin position="145"/>
        <end position="167"/>
    </location>
</feature>
<evidence type="ECO:0000259" key="3">
    <source>
        <dbReference type="Pfam" id="PF06580"/>
    </source>
</evidence>
<feature type="transmembrane region" description="Helical" evidence="1">
    <location>
        <begin position="17"/>
        <end position="35"/>
    </location>
</feature>
<dbReference type="Pfam" id="PF06580">
    <property type="entry name" value="His_kinase"/>
    <property type="match status" value="1"/>
</dbReference>
<feature type="domain" description="Histidine kinase/HSP90-like ATPase" evidence="2">
    <location>
        <begin position="284"/>
        <end position="385"/>
    </location>
</feature>
<keyword evidence="1" id="KW-1133">Transmembrane helix</keyword>
<reference evidence="4 5" key="1">
    <citation type="submission" date="2018-12" db="EMBL/GenBank/DDBJ databases">
        <title>The whole draft genome of Aquabacterium sp. SJQ9.</title>
        <authorList>
            <person name="Sun L."/>
            <person name="Gao X."/>
            <person name="Chen W."/>
            <person name="Huang K."/>
        </authorList>
    </citation>
    <scope>NUCLEOTIDE SEQUENCE [LARGE SCALE GENOMIC DNA]</scope>
    <source>
        <strain evidence="4 5">SJQ9</strain>
    </source>
</reference>
<feature type="transmembrane region" description="Helical" evidence="1">
    <location>
        <begin position="55"/>
        <end position="75"/>
    </location>
</feature>
<dbReference type="EMBL" id="RSED01000002">
    <property type="protein sequence ID" value="RRS05702.1"/>
    <property type="molecule type" value="Genomic_DNA"/>
</dbReference>
<dbReference type="Pfam" id="PF02518">
    <property type="entry name" value="HATPase_c"/>
    <property type="match status" value="1"/>
</dbReference>
<proteinExistence type="predicted"/>
<dbReference type="PANTHER" id="PTHR34220:SF9">
    <property type="entry name" value="SIGNAL TRANSDUCTION HISTIDINE KINASE INTERNAL REGION DOMAIN-CONTAINING PROTEIN"/>
    <property type="match status" value="1"/>
</dbReference>
<dbReference type="InterPro" id="IPR036890">
    <property type="entry name" value="HATPase_C_sf"/>
</dbReference>
<gene>
    <name evidence="4" type="ORF">EIP75_02210</name>
</gene>
<evidence type="ECO:0000256" key="1">
    <source>
        <dbReference type="SAM" id="Phobius"/>
    </source>
</evidence>
<dbReference type="InterPro" id="IPR050640">
    <property type="entry name" value="Bact_2-comp_sensor_kinase"/>
</dbReference>
<feature type="domain" description="Signal transduction histidine kinase internal region" evidence="3">
    <location>
        <begin position="188"/>
        <end position="267"/>
    </location>
</feature>
<keyword evidence="1" id="KW-0472">Membrane</keyword>
<dbReference type="AlphaFoldDB" id="A0A426VFL6"/>
<dbReference type="InterPro" id="IPR010559">
    <property type="entry name" value="Sig_transdc_His_kin_internal"/>
</dbReference>
<dbReference type="SUPFAM" id="SSF55874">
    <property type="entry name" value="ATPase domain of HSP90 chaperone/DNA topoisomerase II/histidine kinase"/>
    <property type="match status" value="1"/>
</dbReference>
<evidence type="ECO:0000313" key="4">
    <source>
        <dbReference type="EMBL" id="RRS05702.1"/>
    </source>
</evidence>
<dbReference type="Gene3D" id="3.30.565.10">
    <property type="entry name" value="Histidine kinase-like ATPase, C-terminal domain"/>
    <property type="match status" value="1"/>
</dbReference>
<organism evidence="4 5">
    <name type="scientific">Aquabacterium soli</name>
    <dbReference type="NCBI Taxonomy" id="2493092"/>
    <lineage>
        <taxon>Bacteria</taxon>
        <taxon>Pseudomonadati</taxon>
        <taxon>Pseudomonadota</taxon>
        <taxon>Betaproteobacteria</taxon>
        <taxon>Burkholderiales</taxon>
        <taxon>Aquabacterium</taxon>
    </lineage>
</organism>
<name>A0A426VFL6_9BURK</name>
<dbReference type="Proteomes" id="UP000269265">
    <property type="component" value="Unassembled WGS sequence"/>
</dbReference>
<protein>
    <submittedName>
        <fullName evidence="4">Sensor histidine kinase</fullName>
    </submittedName>
</protein>
<keyword evidence="4" id="KW-0808">Transferase</keyword>
<feature type="transmembrane region" description="Helical" evidence="1">
    <location>
        <begin position="109"/>
        <end position="133"/>
    </location>
</feature>
<keyword evidence="1" id="KW-0812">Transmembrane</keyword>
<dbReference type="OrthoDB" id="2514702at2"/>